<name>A0ABP4RID1_9ACTN</name>
<proteinExistence type="predicted"/>
<accession>A0ABP4RID1</accession>
<comment type="caution">
    <text evidence="1">The sequence shown here is derived from an EMBL/GenBank/DDBJ whole genome shotgun (WGS) entry which is preliminary data.</text>
</comment>
<reference evidence="2" key="1">
    <citation type="journal article" date="2019" name="Int. J. Syst. Evol. Microbiol.">
        <title>The Global Catalogue of Microorganisms (GCM) 10K type strain sequencing project: providing services to taxonomists for standard genome sequencing and annotation.</title>
        <authorList>
            <consortium name="The Broad Institute Genomics Platform"/>
            <consortium name="The Broad Institute Genome Sequencing Center for Infectious Disease"/>
            <person name="Wu L."/>
            <person name="Ma J."/>
        </authorList>
    </citation>
    <scope>NUCLEOTIDE SEQUENCE [LARGE SCALE GENOMIC DNA]</scope>
    <source>
        <strain evidence="2">JCM 13929</strain>
    </source>
</reference>
<organism evidence="1 2">
    <name type="scientific">Nonomuraea maheshkhaliensis</name>
    <dbReference type="NCBI Taxonomy" id="419590"/>
    <lineage>
        <taxon>Bacteria</taxon>
        <taxon>Bacillati</taxon>
        <taxon>Actinomycetota</taxon>
        <taxon>Actinomycetes</taxon>
        <taxon>Streptosporangiales</taxon>
        <taxon>Streptosporangiaceae</taxon>
        <taxon>Nonomuraea</taxon>
    </lineage>
</organism>
<protein>
    <submittedName>
        <fullName evidence="1">Uncharacterized protein</fullName>
    </submittedName>
</protein>
<evidence type="ECO:0000313" key="1">
    <source>
        <dbReference type="EMBL" id="GAA1653210.1"/>
    </source>
</evidence>
<dbReference type="EMBL" id="BAAAMU010000048">
    <property type="protein sequence ID" value="GAA1653210.1"/>
    <property type="molecule type" value="Genomic_DNA"/>
</dbReference>
<keyword evidence="2" id="KW-1185">Reference proteome</keyword>
<evidence type="ECO:0000313" key="2">
    <source>
        <dbReference type="Proteomes" id="UP001500064"/>
    </source>
</evidence>
<sequence length="197" mass="21273">MESGYVLAGYRVATVCDFPFWQENGLPGPRLLSMSDCVVELMPADPDGWDHWFSSPQEAETARDRAGRSNFHVLGVGFAAADAPALVADIADRGWDGSLNERVDRRETFPGPGERRLGFELVGFDVGTWHAWSCVDLVTVVRQAVGVRPGPDGLIQDEQDAHRAARWLTSSGLGDPKVFLWAAALLTEPSVGAPPGG</sequence>
<gene>
    <name evidence="1" type="ORF">GCM10009733_058120</name>
</gene>
<dbReference type="Proteomes" id="UP001500064">
    <property type="component" value="Unassembled WGS sequence"/>
</dbReference>